<dbReference type="SMART" id="SM00015">
    <property type="entry name" value="IQ"/>
    <property type="match status" value="2"/>
</dbReference>
<comment type="caution">
    <text evidence="6">The sequence shown here is derived from an EMBL/GenBank/DDBJ whole genome shotgun (WGS) entry which is preliminary data.</text>
</comment>
<protein>
    <submittedName>
        <fullName evidence="6">Protein IQ-DOMAIN 14-like isoform X1</fullName>
    </submittedName>
</protein>
<comment type="similarity">
    <text evidence="2">Belongs to the IQD family.</text>
</comment>
<dbReference type="Gene3D" id="1.20.5.190">
    <property type="match status" value="1"/>
</dbReference>
<accession>A0A833R6N6</accession>
<organism evidence="6 7">
    <name type="scientific">Carex littledalei</name>
    <dbReference type="NCBI Taxonomy" id="544730"/>
    <lineage>
        <taxon>Eukaryota</taxon>
        <taxon>Viridiplantae</taxon>
        <taxon>Streptophyta</taxon>
        <taxon>Embryophyta</taxon>
        <taxon>Tracheophyta</taxon>
        <taxon>Spermatophyta</taxon>
        <taxon>Magnoliopsida</taxon>
        <taxon>Liliopsida</taxon>
        <taxon>Poales</taxon>
        <taxon>Cyperaceae</taxon>
        <taxon>Cyperoideae</taxon>
        <taxon>Cariceae</taxon>
        <taxon>Carex</taxon>
        <taxon>Carex subgen. Euthyceras</taxon>
    </lineage>
</organism>
<dbReference type="PANTHER" id="PTHR32295:SF33">
    <property type="entry name" value="PROTEIN IQ-DOMAIN 21"/>
    <property type="match status" value="1"/>
</dbReference>
<evidence type="ECO:0000256" key="3">
    <source>
        <dbReference type="ARBA" id="ARBA00024378"/>
    </source>
</evidence>
<dbReference type="PANTHER" id="PTHR32295">
    <property type="entry name" value="IQ-DOMAIN 5-RELATED"/>
    <property type="match status" value="1"/>
</dbReference>
<evidence type="ECO:0000256" key="2">
    <source>
        <dbReference type="ARBA" id="ARBA00024341"/>
    </source>
</evidence>
<feature type="region of interest" description="Disordered" evidence="4">
    <location>
        <begin position="208"/>
        <end position="260"/>
    </location>
</feature>
<evidence type="ECO:0000259" key="5">
    <source>
        <dbReference type="Pfam" id="PF13178"/>
    </source>
</evidence>
<proteinExistence type="inferred from homology"/>
<dbReference type="GO" id="GO:0005516">
    <property type="term" value="F:calmodulin binding"/>
    <property type="evidence" value="ECO:0007669"/>
    <property type="project" value="UniProtKB-KW"/>
</dbReference>
<dbReference type="PROSITE" id="PS50096">
    <property type="entry name" value="IQ"/>
    <property type="match status" value="2"/>
</dbReference>
<feature type="compositionally biased region" description="Basic and acidic residues" evidence="4">
    <location>
        <begin position="27"/>
        <end position="45"/>
    </location>
</feature>
<sequence length="476" mass="53353">MGKKTGNWLSSVKKVFRPSSSSPSNDQNKRTQAEREREVVEERGNEAAEIVSVEHFPAETSPDVTNDGIAVTAENDEEVEQRERRAVIAAAAEAALMAAEATSRMIRMAAYGRAKAASREDRAALRIQTFYRGYLARRALRALKGLVRLQALVRGHHVRKQVQATMRSMQYLLRAQARVRARRLGLFNQSNQQKKQCVNAKRRVHMPENGNSCFKDIDMKKETEGKGGRRGEKEEIDEERRGFMNSTNRSPNRYGDWDTRNQSLNTIKTSVQKRHDAVVRRERALAYAYSCQQQWQHEKEKQQWGWNWLESWMASHQQLQSTTDLDPTSIPTAKNPASNNSTTTTKPNLADHLSEKTVEMDTSHASTTDQFFHRPPTIPGYMAATHSARAKVRVELPLPRLRERRRSGSGGFGLGLGADSSSSGGRLSPGHVAAMAGLQPVQTGGTNEGYSPDSSCVGDERTPPPFGEHVRRRVYA</sequence>
<feature type="compositionally biased region" description="Polar residues" evidence="4">
    <location>
        <begin position="319"/>
        <end position="347"/>
    </location>
</feature>
<dbReference type="CDD" id="cd23767">
    <property type="entry name" value="IQCD"/>
    <property type="match status" value="1"/>
</dbReference>
<feature type="region of interest" description="Disordered" evidence="4">
    <location>
        <begin position="404"/>
        <end position="476"/>
    </location>
</feature>
<keyword evidence="1" id="KW-0112">Calmodulin-binding</keyword>
<feature type="domain" description="DUF4005" evidence="5">
    <location>
        <begin position="367"/>
        <end position="402"/>
    </location>
</feature>
<evidence type="ECO:0000256" key="1">
    <source>
        <dbReference type="ARBA" id="ARBA00022860"/>
    </source>
</evidence>
<dbReference type="EMBL" id="SWLB01000011">
    <property type="protein sequence ID" value="KAF3332617.1"/>
    <property type="molecule type" value="Genomic_DNA"/>
</dbReference>
<feature type="compositionally biased region" description="Polar residues" evidence="4">
    <location>
        <begin position="440"/>
        <end position="454"/>
    </location>
</feature>
<feature type="compositionally biased region" description="Low complexity" evidence="4">
    <location>
        <begin position="417"/>
        <end position="430"/>
    </location>
</feature>
<feature type="region of interest" description="Disordered" evidence="4">
    <location>
        <begin position="319"/>
        <end position="350"/>
    </location>
</feature>
<dbReference type="InterPro" id="IPR000048">
    <property type="entry name" value="IQ_motif_EF-hand-BS"/>
</dbReference>
<evidence type="ECO:0000313" key="6">
    <source>
        <dbReference type="EMBL" id="KAF3332617.1"/>
    </source>
</evidence>
<dbReference type="Proteomes" id="UP000623129">
    <property type="component" value="Unassembled WGS sequence"/>
</dbReference>
<evidence type="ECO:0000256" key="4">
    <source>
        <dbReference type="SAM" id="MobiDB-lite"/>
    </source>
</evidence>
<reference evidence="6" key="1">
    <citation type="submission" date="2020-01" db="EMBL/GenBank/DDBJ databases">
        <title>Genome sequence of Kobresia littledalei, the first chromosome-level genome in the family Cyperaceae.</title>
        <authorList>
            <person name="Qu G."/>
        </authorList>
    </citation>
    <scope>NUCLEOTIDE SEQUENCE</scope>
    <source>
        <strain evidence="6">C.B.Clarke</strain>
        <tissue evidence="6">Leaf</tissue>
    </source>
</reference>
<gene>
    <name evidence="6" type="ORF">FCM35_KLT02194</name>
</gene>
<comment type="subunit">
    <text evidence="3">Binds to multiple calmodulin (CaM) in the presence of Ca(2+) and CaM-like proteins.</text>
</comment>
<dbReference type="AlphaFoldDB" id="A0A833R6N6"/>
<feature type="region of interest" description="Disordered" evidence="4">
    <location>
        <begin position="1"/>
        <end position="45"/>
    </location>
</feature>
<dbReference type="Pfam" id="PF13178">
    <property type="entry name" value="DUF4005"/>
    <property type="match status" value="1"/>
</dbReference>
<dbReference type="InterPro" id="IPR025064">
    <property type="entry name" value="DUF4005"/>
</dbReference>
<name>A0A833R6N6_9POAL</name>
<dbReference type="Pfam" id="PF00612">
    <property type="entry name" value="IQ"/>
    <property type="match status" value="2"/>
</dbReference>
<keyword evidence="7" id="KW-1185">Reference proteome</keyword>
<evidence type="ECO:0000313" key="7">
    <source>
        <dbReference type="Proteomes" id="UP000623129"/>
    </source>
</evidence>
<feature type="compositionally biased region" description="Basic and acidic residues" evidence="4">
    <location>
        <begin position="215"/>
        <end position="242"/>
    </location>
</feature>
<dbReference type="OrthoDB" id="1915057at2759"/>